<proteinExistence type="predicted"/>
<name>G9NX89_HYPAI</name>
<comment type="caution">
    <text evidence="1">The sequence shown here is derived from an EMBL/GenBank/DDBJ whole genome shotgun (WGS) entry which is preliminary data.</text>
</comment>
<gene>
    <name evidence="1" type="ORF">TRIATDRAFT_256950</name>
</gene>
<dbReference type="AlphaFoldDB" id="G9NX89"/>
<dbReference type="Proteomes" id="UP000005426">
    <property type="component" value="Unassembled WGS sequence"/>
</dbReference>
<sequence length="60" mass="6490">MFVLSTRKRPAILAAGPPGRFPNRAAWSNSATGHERRSLPLGPTTCRPVDCKEKALASDE</sequence>
<dbReference type="HOGENOM" id="CLU_2942050_0_0_1"/>
<dbReference type="EMBL" id="ABDG02000024">
    <property type="protein sequence ID" value="EHK44700.1"/>
    <property type="molecule type" value="Genomic_DNA"/>
</dbReference>
<organism evidence="1 2">
    <name type="scientific">Hypocrea atroviridis (strain ATCC 20476 / IMI 206040)</name>
    <name type="common">Trichoderma atroviride</name>
    <dbReference type="NCBI Taxonomy" id="452589"/>
    <lineage>
        <taxon>Eukaryota</taxon>
        <taxon>Fungi</taxon>
        <taxon>Dikarya</taxon>
        <taxon>Ascomycota</taxon>
        <taxon>Pezizomycotina</taxon>
        <taxon>Sordariomycetes</taxon>
        <taxon>Hypocreomycetidae</taxon>
        <taxon>Hypocreales</taxon>
        <taxon>Hypocreaceae</taxon>
        <taxon>Trichoderma</taxon>
    </lineage>
</organism>
<protein>
    <submittedName>
        <fullName evidence="1">Uncharacterized protein</fullName>
    </submittedName>
</protein>
<reference evidence="1 2" key="1">
    <citation type="journal article" date="2011" name="Genome Biol.">
        <title>Comparative genome sequence analysis underscores mycoparasitism as the ancestral life style of Trichoderma.</title>
        <authorList>
            <person name="Kubicek C.P."/>
            <person name="Herrera-Estrella A."/>
            <person name="Seidl-Seiboth V."/>
            <person name="Martinez D.A."/>
            <person name="Druzhinina I.S."/>
            <person name="Thon M."/>
            <person name="Zeilinger S."/>
            <person name="Casas-Flores S."/>
            <person name="Horwitz B.A."/>
            <person name="Mukherjee P.K."/>
            <person name="Mukherjee M."/>
            <person name="Kredics L."/>
            <person name="Alcaraz L.D."/>
            <person name="Aerts A."/>
            <person name="Antal Z."/>
            <person name="Atanasova L."/>
            <person name="Cervantes-Badillo M.G."/>
            <person name="Challacombe J."/>
            <person name="Chertkov O."/>
            <person name="McCluskey K."/>
            <person name="Coulpier F."/>
            <person name="Deshpande N."/>
            <person name="von Doehren H."/>
            <person name="Ebbole D.J."/>
            <person name="Esquivel-Naranjo E.U."/>
            <person name="Fekete E."/>
            <person name="Flipphi M."/>
            <person name="Glaser F."/>
            <person name="Gomez-Rodriguez E.Y."/>
            <person name="Gruber S."/>
            <person name="Han C."/>
            <person name="Henrissat B."/>
            <person name="Hermosa R."/>
            <person name="Hernandez-Onate M."/>
            <person name="Karaffa L."/>
            <person name="Kosti I."/>
            <person name="Le Crom S."/>
            <person name="Lindquist E."/>
            <person name="Lucas S."/>
            <person name="Luebeck M."/>
            <person name="Luebeck P.S."/>
            <person name="Margeot A."/>
            <person name="Metz B."/>
            <person name="Misra M."/>
            <person name="Nevalainen H."/>
            <person name="Omann M."/>
            <person name="Packer N."/>
            <person name="Perrone G."/>
            <person name="Uresti-Rivera E.E."/>
            <person name="Salamov A."/>
            <person name="Schmoll M."/>
            <person name="Seiboth B."/>
            <person name="Shapiro H."/>
            <person name="Sukno S."/>
            <person name="Tamayo-Ramos J.A."/>
            <person name="Tisch D."/>
            <person name="Wiest A."/>
            <person name="Wilkinson H.H."/>
            <person name="Zhang M."/>
            <person name="Coutinho P.M."/>
            <person name="Kenerley C.M."/>
            <person name="Monte E."/>
            <person name="Baker S.E."/>
            <person name="Grigoriev I.V."/>
        </authorList>
    </citation>
    <scope>NUCLEOTIDE SEQUENCE [LARGE SCALE GENOMIC DNA]</scope>
    <source>
        <strain evidence="2">ATCC 20476 / IMI 206040</strain>
    </source>
</reference>
<evidence type="ECO:0000313" key="2">
    <source>
        <dbReference type="Proteomes" id="UP000005426"/>
    </source>
</evidence>
<accession>G9NX89</accession>
<keyword evidence="2" id="KW-1185">Reference proteome</keyword>
<evidence type="ECO:0000313" key="1">
    <source>
        <dbReference type="EMBL" id="EHK44700.1"/>
    </source>
</evidence>